<proteinExistence type="predicted"/>
<organism evidence="1 2">
    <name type="scientific">Suillus discolor</name>
    <dbReference type="NCBI Taxonomy" id="1912936"/>
    <lineage>
        <taxon>Eukaryota</taxon>
        <taxon>Fungi</taxon>
        <taxon>Dikarya</taxon>
        <taxon>Basidiomycota</taxon>
        <taxon>Agaricomycotina</taxon>
        <taxon>Agaricomycetes</taxon>
        <taxon>Agaricomycetidae</taxon>
        <taxon>Boletales</taxon>
        <taxon>Suillineae</taxon>
        <taxon>Suillaceae</taxon>
        <taxon>Suillus</taxon>
    </lineage>
</organism>
<dbReference type="EMBL" id="JABBWM010000001">
    <property type="protein sequence ID" value="KAG2120936.1"/>
    <property type="molecule type" value="Genomic_DNA"/>
</dbReference>
<name>A0A9P7K1E0_9AGAM</name>
<sequence length="213" mass="24306">MFTDSLAANLIQWLGTCHLKVTEGFEPFTSKYNIKPSKSDPQMSASVRSDYMKKCRSILFDLLKEGLYTNFLHGYKITGNTVNLLMFGNKHLIEGHIHKWYDDVKLPLCDEIFKCSLTMTPIVLLAWSAVALQVLINHIVDLQTARFTKMKYAGWHSELVKDMEHTLLHPIHKEVFKAHLLDTHLKGMEKIVKSLNDLSVGITYIPSSAEEIS</sequence>
<comment type="caution">
    <text evidence="1">The sequence shown here is derived from an EMBL/GenBank/DDBJ whole genome shotgun (WGS) entry which is preliminary data.</text>
</comment>
<keyword evidence="2" id="KW-1185">Reference proteome</keyword>
<dbReference type="GeneID" id="64695448"/>
<dbReference type="RefSeq" id="XP_041300312.1">
    <property type="nucleotide sequence ID" value="XM_041433189.1"/>
</dbReference>
<dbReference type="Proteomes" id="UP000823399">
    <property type="component" value="Unassembled WGS sequence"/>
</dbReference>
<evidence type="ECO:0000313" key="2">
    <source>
        <dbReference type="Proteomes" id="UP000823399"/>
    </source>
</evidence>
<accession>A0A9P7K1E0</accession>
<dbReference type="OrthoDB" id="2620445at2759"/>
<reference evidence="1" key="1">
    <citation type="journal article" date="2020" name="New Phytol.">
        <title>Comparative genomics reveals dynamic genome evolution in host specialist ectomycorrhizal fungi.</title>
        <authorList>
            <person name="Lofgren L.A."/>
            <person name="Nguyen N.H."/>
            <person name="Vilgalys R."/>
            <person name="Ruytinx J."/>
            <person name="Liao H.L."/>
            <person name="Branco S."/>
            <person name="Kuo A."/>
            <person name="LaButti K."/>
            <person name="Lipzen A."/>
            <person name="Andreopoulos W."/>
            <person name="Pangilinan J."/>
            <person name="Riley R."/>
            <person name="Hundley H."/>
            <person name="Na H."/>
            <person name="Barry K."/>
            <person name="Grigoriev I.V."/>
            <person name="Stajich J.E."/>
            <person name="Kennedy P.G."/>
        </authorList>
    </citation>
    <scope>NUCLEOTIDE SEQUENCE</scope>
    <source>
        <strain evidence="1">FC423</strain>
    </source>
</reference>
<dbReference type="AlphaFoldDB" id="A0A9P7K1E0"/>
<gene>
    <name evidence="1" type="ORF">F5147DRAFT_647314</name>
</gene>
<evidence type="ECO:0000313" key="1">
    <source>
        <dbReference type="EMBL" id="KAG2120936.1"/>
    </source>
</evidence>
<protein>
    <submittedName>
        <fullName evidence="1">Uncharacterized protein</fullName>
    </submittedName>
</protein>